<dbReference type="CDD" id="cd16922">
    <property type="entry name" value="HATPase_EvgS-ArcB-TorS-like"/>
    <property type="match status" value="1"/>
</dbReference>
<keyword evidence="4" id="KW-1003">Cell membrane</keyword>
<keyword evidence="12" id="KW-0812">Transmembrane</keyword>
<dbReference type="Pfam" id="PF02518">
    <property type="entry name" value="HATPase_c"/>
    <property type="match status" value="1"/>
</dbReference>
<keyword evidence="8 14" id="KW-0418">Kinase</keyword>
<dbReference type="EC" id="2.7.13.3" evidence="3"/>
<dbReference type="SUPFAM" id="SSF55874">
    <property type="entry name" value="ATPase domain of HSP90 chaperone/DNA topoisomerase II/histidine kinase"/>
    <property type="match status" value="1"/>
</dbReference>
<feature type="transmembrane region" description="Helical" evidence="12">
    <location>
        <begin position="179"/>
        <end position="200"/>
    </location>
</feature>
<evidence type="ECO:0000256" key="7">
    <source>
        <dbReference type="ARBA" id="ARBA00022741"/>
    </source>
</evidence>
<dbReference type="Proteomes" id="UP000565745">
    <property type="component" value="Unassembled WGS sequence"/>
</dbReference>
<feature type="transmembrane region" description="Helical" evidence="12">
    <location>
        <begin position="145"/>
        <end position="164"/>
    </location>
</feature>
<dbReference type="GO" id="GO:0005886">
    <property type="term" value="C:plasma membrane"/>
    <property type="evidence" value="ECO:0007669"/>
    <property type="project" value="UniProtKB-SubCell"/>
</dbReference>
<keyword evidence="15" id="KW-1185">Reference proteome</keyword>
<dbReference type="Gene3D" id="3.30.565.10">
    <property type="entry name" value="Histidine kinase-like ATPase, C-terminal domain"/>
    <property type="match status" value="1"/>
</dbReference>
<protein>
    <recommendedName>
        <fullName evidence="3">histidine kinase</fullName>
        <ecNumber evidence="3">2.7.13.3</ecNumber>
    </recommendedName>
</protein>
<accession>A0A7W6M9H7</accession>
<dbReference type="InterPro" id="IPR005467">
    <property type="entry name" value="His_kinase_dom"/>
</dbReference>
<dbReference type="AlphaFoldDB" id="A0A7W6M9H7"/>
<comment type="catalytic activity">
    <reaction evidence="1">
        <text>ATP + protein L-histidine = ADP + protein N-phospho-L-histidine.</text>
        <dbReference type="EC" id="2.7.13.3"/>
    </reaction>
</comment>
<reference evidence="14 15" key="1">
    <citation type="submission" date="2020-08" db="EMBL/GenBank/DDBJ databases">
        <title>Genomic Encyclopedia of Type Strains, Phase IV (KMG-IV): sequencing the most valuable type-strain genomes for metagenomic binning, comparative biology and taxonomic classification.</title>
        <authorList>
            <person name="Goeker M."/>
        </authorList>
    </citation>
    <scope>NUCLEOTIDE SEQUENCE [LARGE SCALE GENOMIC DNA]</scope>
    <source>
        <strain evidence="14 15">DSM 101015</strain>
    </source>
</reference>
<feature type="transmembrane region" description="Helical" evidence="12">
    <location>
        <begin position="57"/>
        <end position="78"/>
    </location>
</feature>
<dbReference type="InterPro" id="IPR036097">
    <property type="entry name" value="HisK_dim/P_sf"/>
</dbReference>
<dbReference type="FunFam" id="3.30.565.10:FF:000023">
    <property type="entry name" value="PAS domain-containing sensor histidine kinase"/>
    <property type="match status" value="1"/>
</dbReference>
<evidence type="ECO:0000256" key="3">
    <source>
        <dbReference type="ARBA" id="ARBA00012438"/>
    </source>
</evidence>
<evidence type="ECO:0000256" key="11">
    <source>
        <dbReference type="ARBA" id="ARBA00023136"/>
    </source>
</evidence>
<evidence type="ECO:0000256" key="8">
    <source>
        <dbReference type="ARBA" id="ARBA00022777"/>
    </source>
</evidence>
<organism evidence="14 15">
    <name type="scientific">Sulfitobacter noctilucicola</name>
    <dbReference type="NCBI Taxonomy" id="1342301"/>
    <lineage>
        <taxon>Bacteria</taxon>
        <taxon>Pseudomonadati</taxon>
        <taxon>Pseudomonadota</taxon>
        <taxon>Alphaproteobacteria</taxon>
        <taxon>Rhodobacterales</taxon>
        <taxon>Roseobacteraceae</taxon>
        <taxon>Sulfitobacter</taxon>
    </lineage>
</organism>
<keyword evidence="5" id="KW-0597">Phosphoprotein</keyword>
<dbReference type="GO" id="GO:0000155">
    <property type="term" value="F:phosphorelay sensor kinase activity"/>
    <property type="evidence" value="ECO:0007669"/>
    <property type="project" value="InterPro"/>
</dbReference>
<dbReference type="CDD" id="cd00082">
    <property type="entry name" value="HisKA"/>
    <property type="match status" value="1"/>
</dbReference>
<dbReference type="EMBL" id="JACIFU010000003">
    <property type="protein sequence ID" value="MBB4174919.1"/>
    <property type="molecule type" value="Genomic_DNA"/>
</dbReference>
<dbReference type="PANTHER" id="PTHR43047">
    <property type="entry name" value="TWO-COMPONENT HISTIDINE PROTEIN KINASE"/>
    <property type="match status" value="1"/>
</dbReference>
<evidence type="ECO:0000256" key="1">
    <source>
        <dbReference type="ARBA" id="ARBA00000085"/>
    </source>
</evidence>
<comment type="caution">
    <text evidence="14">The sequence shown here is derived from an EMBL/GenBank/DDBJ whole genome shotgun (WGS) entry which is preliminary data.</text>
</comment>
<name>A0A7W6M9H7_9RHOB</name>
<dbReference type="InterPro" id="IPR003661">
    <property type="entry name" value="HisK_dim/P_dom"/>
</dbReference>
<dbReference type="InterPro" id="IPR004358">
    <property type="entry name" value="Sig_transdc_His_kin-like_C"/>
</dbReference>
<feature type="domain" description="Histidine kinase" evidence="13">
    <location>
        <begin position="233"/>
        <end position="452"/>
    </location>
</feature>
<evidence type="ECO:0000256" key="5">
    <source>
        <dbReference type="ARBA" id="ARBA00022553"/>
    </source>
</evidence>
<feature type="transmembrane region" description="Helical" evidence="12">
    <location>
        <begin position="90"/>
        <end position="114"/>
    </location>
</feature>
<dbReference type="Gene3D" id="1.10.287.130">
    <property type="match status" value="1"/>
</dbReference>
<evidence type="ECO:0000313" key="14">
    <source>
        <dbReference type="EMBL" id="MBB4174919.1"/>
    </source>
</evidence>
<dbReference type="Pfam" id="PF00512">
    <property type="entry name" value="HisKA"/>
    <property type="match status" value="1"/>
</dbReference>
<keyword evidence="12" id="KW-1133">Transmembrane helix</keyword>
<gene>
    <name evidence="14" type="ORF">GGR93_002707</name>
</gene>
<evidence type="ECO:0000256" key="9">
    <source>
        <dbReference type="ARBA" id="ARBA00022840"/>
    </source>
</evidence>
<keyword evidence="11 12" id="KW-0472">Membrane</keyword>
<dbReference type="PROSITE" id="PS50109">
    <property type="entry name" value="HIS_KIN"/>
    <property type="match status" value="1"/>
</dbReference>
<dbReference type="SMART" id="SM00387">
    <property type="entry name" value="HATPase_c"/>
    <property type="match status" value="1"/>
</dbReference>
<keyword evidence="7" id="KW-0547">Nucleotide-binding</keyword>
<dbReference type="SMART" id="SM00388">
    <property type="entry name" value="HisKA"/>
    <property type="match status" value="1"/>
</dbReference>
<feature type="transmembrane region" description="Helical" evidence="12">
    <location>
        <begin position="33"/>
        <end position="51"/>
    </location>
</feature>
<evidence type="ECO:0000256" key="10">
    <source>
        <dbReference type="ARBA" id="ARBA00023012"/>
    </source>
</evidence>
<evidence type="ECO:0000256" key="4">
    <source>
        <dbReference type="ARBA" id="ARBA00022475"/>
    </source>
</evidence>
<dbReference type="InterPro" id="IPR003594">
    <property type="entry name" value="HATPase_dom"/>
</dbReference>
<evidence type="ECO:0000259" key="13">
    <source>
        <dbReference type="PROSITE" id="PS50109"/>
    </source>
</evidence>
<proteinExistence type="predicted"/>
<keyword evidence="9" id="KW-0067">ATP-binding</keyword>
<dbReference type="PRINTS" id="PR00344">
    <property type="entry name" value="BCTRLSENSOR"/>
</dbReference>
<dbReference type="RefSeq" id="WP_025055979.1">
    <property type="nucleotide sequence ID" value="NZ_JACIFU010000003.1"/>
</dbReference>
<dbReference type="GO" id="GO:0005524">
    <property type="term" value="F:ATP binding"/>
    <property type="evidence" value="ECO:0007669"/>
    <property type="project" value="UniProtKB-KW"/>
</dbReference>
<dbReference type="PANTHER" id="PTHR43047:SF72">
    <property type="entry name" value="OSMOSENSING HISTIDINE PROTEIN KINASE SLN1"/>
    <property type="match status" value="1"/>
</dbReference>
<keyword evidence="6" id="KW-0808">Transferase</keyword>
<dbReference type="SUPFAM" id="SSF47384">
    <property type="entry name" value="Homodimeric domain of signal transducing histidine kinase"/>
    <property type="match status" value="1"/>
</dbReference>
<evidence type="ECO:0000313" key="15">
    <source>
        <dbReference type="Proteomes" id="UP000565745"/>
    </source>
</evidence>
<dbReference type="GO" id="GO:0009927">
    <property type="term" value="F:histidine phosphotransfer kinase activity"/>
    <property type="evidence" value="ECO:0007669"/>
    <property type="project" value="TreeGrafter"/>
</dbReference>
<comment type="subcellular location">
    <subcellularLocation>
        <location evidence="2">Cell membrane</location>
    </subcellularLocation>
</comment>
<dbReference type="InterPro" id="IPR036890">
    <property type="entry name" value="HATPase_C_sf"/>
</dbReference>
<evidence type="ECO:0000256" key="12">
    <source>
        <dbReference type="SAM" id="Phobius"/>
    </source>
</evidence>
<keyword evidence="10" id="KW-0902">Two-component regulatory system</keyword>
<evidence type="ECO:0000256" key="6">
    <source>
        <dbReference type="ARBA" id="ARBA00022679"/>
    </source>
</evidence>
<sequence>MLKFSSVMGDNDTNLWAVKRRLRDYAYAGRQLLVQRLAIYLCAIFLSGAYYNPYIAAIFLVAVGMFESFDSYVFHRILKQKTWRPENIKNAMIAIHIGALLSTVTISSFCISVARQQSMGDGHFFPQFMLVSAAIFGAMNSHQFLSVLAIRLSIFVLAILYTPIHDLWIVRPPLSSEMWLNLFTMVFVLGFIMELGRNFLAGYSRDLRSREKLEQEHRLTKAALEAKTRFLATMNHELRTPLTSIKGSFDLLNSGGFGSPPQKMERLLEVASRNTNKLKELVDDLLFLQTSDIGKVKFQFKDVDLKEIVEEATERFRPQAVKSGITLQVAYKPGEYRVCADQKRIDQVLMNLLSNAAKFSKKNGTITVALETDEDRVRLLVRDDGIGIQEDSEELVFAEFTQLDSSDGREYDGTGLGLSISKKIVEAHHGEIGYTSELGVGTEFYVELQKVSERPLAS</sequence>
<evidence type="ECO:0000256" key="2">
    <source>
        <dbReference type="ARBA" id="ARBA00004236"/>
    </source>
</evidence>
<feature type="transmembrane region" description="Helical" evidence="12">
    <location>
        <begin position="120"/>
        <end position="138"/>
    </location>
</feature>